<dbReference type="InterPro" id="IPR052202">
    <property type="entry name" value="Yeast_MetPath_Reg"/>
</dbReference>
<evidence type="ECO:0000256" key="6">
    <source>
        <dbReference type="ARBA" id="ARBA00023163"/>
    </source>
</evidence>
<keyword evidence="5" id="KW-0238">DNA-binding</keyword>
<dbReference type="GO" id="GO:0045944">
    <property type="term" value="P:positive regulation of transcription by RNA polymerase II"/>
    <property type="evidence" value="ECO:0007669"/>
    <property type="project" value="TreeGrafter"/>
</dbReference>
<evidence type="ECO:0000256" key="5">
    <source>
        <dbReference type="ARBA" id="ARBA00023125"/>
    </source>
</evidence>
<reference evidence="10" key="1">
    <citation type="journal article" date="2020" name="Stud. Mycol.">
        <title>101 Dothideomycetes genomes: a test case for predicting lifestyles and emergence of pathogens.</title>
        <authorList>
            <person name="Haridas S."/>
            <person name="Albert R."/>
            <person name="Binder M."/>
            <person name="Bloem J."/>
            <person name="Labutti K."/>
            <person name="Salamov A."/>
            <person name="Andreopoulos B."/>
            <person name="Baker S."/>
            <person name="Barry K."/>
            <person name="Bills G."/>
            <person name="Bluhm B."/>
            <person name="Cannon C."/>
            <person name="Castanera R."/>
            <person name="Culley D."/>
            <person name="Daum C."/>
            <person name="Ezra D."/>
            <person name="Gonzalez J."/>
            <person name="Henrissat B."/>
            <person name="Kuo A."/>
            <person name="Liang C."/>
            <person name="Lipzen A."/>
            <person name="Lutzoni F."/>
            <person name="Magnuson J."/>
            <person name="Mondo S."/>
            <person name="Nolan M."/>
            <person name="Ohm R."/>
            <person name="Pangilinan J."/>
            <person name="Park H.-J."/>
            <person name="Ramirez L."/>
            <person name="Alfaro M."/>
            <person name="Sun H."/>
            <person name="Tritt A."/>
            <person name="Yoshinaga Y."/>
            <person name="Zwiers L.-H."/>
            <person name="Turgeon B."/>
            <person name="Goodwin S."/>
            <person name="Spatafora J."/>
            <person name="Crous P."/>
            <person name="Grigoriev I."/>
        </authorList>
    </citation>
    <scope>NUCLEOTIDE SEQUENCE</scope>
    <source>
        <strain evidence="10">CBS 121410</strain>
    </source>
</reference>
<dbReference type="CDD" id="cd00067">
    <property type="entry name" value="GAL4"/>
    <property type="match status" value="1"/>
</dbReference>
<feature type="region of interest" description="Disordered" evidence="8">
    <location>
        <begin position="1"/>
        <end position="28"/>
    </location>
</feature>
<evidence type="ECO:0000313" key="11">
    <source>
        <dbReference type="Proteomes" id="UP000799776"/>
    </source>
</evidence>
<evidence type="ECO:0000313" key="10">
    <source>
        <dbReference type="EMBL" id="KAF2083908.1"/>
    </source>
</evidence>
<dbReference type="GO" id="GO:0006351">
    <property type="term" value="P:DNA-templated transcription"/>
    <property type="evidence" value="ECO:0007669"/>
    <property type="project" value="InterPro"/>
</dbReference>
<dbReference type="SMART" id="SM00906">
    <property type="entry name" value="Fungal_trans"/>
    <property type="match status" value="1"/>
</dbReference>
<dbReference type="SUPFAM" id="SSF57701">
    <property type="entry name" value="Zn2/Cys6 DNA-binding domain"/>
    <property type="match status" value="1"/>
</dbReference>
<dbReference type="Pfam" id="PF00172">
    <property type="entry name" value="Zn_clus"/>
    <property type="match status" value="1"/>
</dbReference>
<dbReference type="GO" id="GO:0005634">
    <property type="term" value="C:nucleus"/>
    <property type="evidence" value="ECO:0007669"/>
    <property type="project" value="UniProtKB-SubCell"/>
</dbReference>
<protein>
    <recommendedName>
        <fullName evidence="9">Zn(2)-C6 fungal-type domain-containing protein</fullName>
    </recommendedName>
</protein>
<keyword evidence="11" id="KW-1185">Reference proteome</keyword>
<dbReference type="InterPro" id="IPR001138">
    <property type="entry name" value="Zn2Cys6_DnaBD"/>
</dbReference>
<accession>A0A9P4LWD4</accession>
<dbReference type="GO" id="GO:0008270">
    <property type="term" value="F:zinc ion binding"/>
    <property type="evidence" value="ECO:0007669"/>
    <property type="project" value="InterPro"/>
</dbReference>
<keyword evidence="3" id="KW-0862">Zinc</keyword>
<dbReference type="InterPro" id="IPR036864">
    <property type="entry name" value="Zn2-C6_fun-type_DNA-bd_sf"/>
</dbReference>
<comment type="caution">
    <text evidence="10">The sequence shown here is derived from an EMBL/GenBank/DDBJ whole genome shotgun (WGS) entry which is preliminary data.</text>
</comment>
<keyword evidence="2" id="KW-0479">Metal-binding</keyword>
<feature type="compositionally biased region" description="Low complexity" evidence="8">
    <location>
        <begin position="597"/>
        <end position="607"/>
    </location>
</feature>
<evidence type="ECO:0000259" key="9">
    <source>
        <dbReference type="PROSITE" id="PS50048"/>
    </source>
</evidence>
<dbReference type="Pfam" id="PF04082">
    <property type="entry name" value="Fungal_trans"/>
    <property type="match status" value="1"/>
</dbReference>
<dbReference type="SMART" id="SM00066">
    <property type="entry name" value="GAL4"/>
    <property type="match status" value="1"/>
</dbReference>
<name>A0A9P4LWD4_9PEZI</name>
<organism evidence="10 11">
    <name type="scientific">Saccharata proteae CBS 121410</name>
    <dbReference type="NCBI Taxonomy" id="1314787"/>
    <lineage>
        <taxon>Eukaryota</taxon>
        <taxon>Fungi</taxon>
        <taxon>Dikarya</taxon>
        <taxon>Ascomycota</taxon>
        <taxon>Pezizomycotina</taxon>
        <taxon>Dothideomycetes</taxon>
        <taxon>Dothideomycetes incertae sedis</taxon>
        <taxon>Botryosphaeriales</taxon>
        <taxon>Saccharataceae</taxon>
        <taxon>Saccharata</taxon>
    </lineage>
</organism>
<dbReference type="Gene3D" id="4.10.240.10">
    <property type="entry name" value="Zn(2)-C6 fungal-type DNA-binding domain"/>
    <property type="match status" value="1"/>
</dbReference>
<feature type="domain" description="Zn(2)-C6 fungal-type" evidence="9">
    <location>
        <begin position="37"/>
        <end position="67"/>
    </location>
</feature>
<keyword evidence="7" id="KW-0539">Nucleus</keyword>
<evidence type="ECO:0000256" key="1">
    <source>
        <dbReference type="ARBA" id="ARBA00004123"/>
    </source>
</evidence>
<dbReference type="PROSITE" id="PS00463">
    <property type="entry name" value="ZN2_CY6_FUNGAL_1"/>
    <property type="match status" value="1"/>
</dbReference>
<evidence type="ECO:0000256" key="7">
    <source>
        <dbReference type="ARBA" id="ARBA00023242"/>
    </source>
</evidence>
<dbReference type="Proteomes" id="UP000799776">
    <property type="component" value="Unassembled WGS sequence"/>
</dbReference>
<evidence type="ECO:0000256" key="3">
    <source>
        <dbReference type="ARBA" id="ARBA00022833"/>
    </source>
</evidence>
<sequence>MDAPFLPSKAAIDTRPTSTPRASEDAGSPRIAHTLTACVRCRTRKTRCDPGLPRCGPCERTNAHCEYYDPAKNTKIPRNYVVHLQHKVRDLEKQLEELEKEDYDPDPEDVVRGAAAVRVQESDETKFLGPSSGIAITKLVMQLAKQFTDSKSISEIVPDARARLVKERFAQEDAKPTSKTYPLVSNVAAEELPNRDVTNLLVQLFYLKEVQPMYPLFHEPTFLNDVEAVYKGTANAYQSFCVRMVIAISLQKMDTEYAGLADAYYLSALNFLEAAVRPMDLGTIQCFALIAGYSLTTPTRTAVYYIVGLAVRLAEALGLNDEKTIVIGRGGKPADPVEVDMRRRVFWCILTMDLGLAHSLGRPAILATSQDHCNVGFFEMVEDQYITRDGIIPAPGSLKKWIAIHFFRMRFLQLEIRRKLYQKKRSEPKDDQDPWFQQMEAKLIAWRDTSPDVDGGSGLNKVWFTGRYNTMIVFLFRPSPQVPRPSVRAAIQCYDACEFNIYMQMKQIQTRSVELTWIFTQSIFMAINTMLWSLSYSEVRRMHSREDVEGHLKVALDAIELASERWPGVASARDLYENLIEACLKIYEKDGDIPISASTPSDAATSPETHDDMSMGAGNRSRTTSPATASTKSLSTPPDRPHPPFGYISPQSKVDFNGNSDHQAGNHYPVQSLQQAFNGFTNGSMPPVSLSYKATSTTFATPNNMTSPAYDQQSPYNALPTTFAEMSSWTPTFAPSPGIGPGPDGYYYKHQYNNQPMTDLIGNPMDVAAGALYADYNVDQPAWSIERPGMGLNQTQQHELMQSLESQGPSKIESMIEESNKLFAPSRGY</sequence>
<evidence type="ECO:0000256" key="8">
    <source>
        <dbReference type="SAM" id="MobiDB-lite"/>
    </source>
</evidence>
<dbReference type="PANTHER" id="PTHR47782">
    <property type="entry name" value="ZN(II)2CYS6 TRANSCRIPTION FACTOR (EUROFUNG)-RELATED"/>
    <property type="match status" value="1"/>
</dbReference>
<dbReference type="AlphaFoldDB" id="A0A9P4LWD4"/>
<feature type="compositionally biased region" description="Polar residues" evidence="8">
    <location>
        <begin position="649"/>
        <end position="665"/>
    </location>
</feature>
<keyword evidence="6" id="KW-0804">Transcription</keyword>
<gene>
    <name evidence="10" type="ORF">K490DRAFT_60049</name>
</gene>
<comment type="subcellular location">
    <subcellularLocation>
        <location evidence="1">Nucleus</location>
    </subcellularLocation>
</comment>
<dbReference type="PANTHER" id="PTHR47782:SF8">
    <property type="entry name" value="ZN(II)2CYS6 TRANSCRIPTION FACTOR (EUROFUNG)"/>
    <property type="match status" value="1"/>
</dbReference>
<evidence type="ECO:0000256" key="2">
    <source>
        <dbReference type="ARBA" id="ARBA00022723"/>
    </source>
</evidence>
<dbReference type="GO" id="GO:0000981">
    <property type="term" value="F:DNA-binding transcription factor activity, RNA polymerase II-specific"/>
    <property type="evidence" value="ECO:0007669"/>
    <property type="project" value="InterPro"/>
</dbReference>
<feature type="region of interest" description="Disordered" evidence="8">
    <location>
        <begin position="597"/>
        <end position="665"/>
    </location>
</feature>
<feature type="compositionally biased region" description="Low complexity" evidence="8">
    <location>
        <begin position="620"/>
        <end position="637"/>
    </location>
</feature>
<dbReference type="InterPro" id="IPR007219">
    <property type="entry name" value="XnlR_reg_dom"/>
</dbReference>
<dbReference type="CDD" id="cd12148">
    <property type="entry name" value="fungal_TF_MHR"/>
    <property type="match status" value="1"/>
</dbReference>
<dbReference type="EMBL" id="ML978751">
    <property type="protein sequence ID" value="KAF2083908.1"/>
    <property type="molecule type" value="Genomic_DNA"/>
</dbReference>
<dbReference type="PROSITE" id="PS50048">
    <property type="entry name" value="ZN2_CY6_FUNGAL_2"/>
    <property type="match status" value="1"/>
</dbReference>
<keyword evidence="4" id="KW-0805">Transcription regulation</keyword>
<dbReference type="GO" id="GO:0043565">
    <property type="term" value="F:sequence-specific DNA binding"/>
    <property type="evidence" value="ECO:0007669"/>
    <property type="project" value="TreeGrafter"/>
</dbReference>
<dbReference type="OrthoDB" id="5416384at2759"/>
<evidence type="ECO:0000256" key="4">
    <source>
        <dbReference type="ARBA" id="ARBA00023015"/>
    </source>
</evidence>
<proteinExistence type="predicted"/>